<evidence type="ECO:0000313" key="2">
    <source>
        <dbReference type="Proteomes" id="UP000765509"/>
    </source>
</evidence>
<accession>A0A9Q3CF79</accession>
<name>A0A9Q3CF79_9BASI</name>
<protein>
    <submittedName>
        <fullName evidence="1">Uncharacterized protein</fullName>
    </submittedName>
</protein>
<keyword evidence="2" id="KW-1185">Reference proteome</keyword>
<sequence length="92" mass="10779">MRDSFLGEFTIIRLIGKNVVKVRLKERFSRKHPMFPVGLVKPYQKRAEGKIPTRNKSHNPQEIVEVEDLPGQVKKTMESRRSYLMGRNIDNI</sequence>
<organism evidence="1 2">
    <name type="scientific">Austropuccinia psidii MF-1</name>
    <dbReference type="NCBI Taxonomy" id="1389203"/>
    <lineage>
        <taxon>Eukaryota</taxon>
        <taxon>Fungi</taxon>
        <taxon>Dikarya</taxon>
        <taxon>Basidiomycota</taxon>
        <taxon>Pucciniomycotina</taxon>
        <taxon>Pucciniomycetes</taxon>
        <taxon>Pucciniales</taxon>
        <taxon>Sphaerophragmiaceae</taxon>
        <taxon>Austropuccinia</taxon>
    </lineage>
</organism>
<dbReference type="AlphaFoldDB" id="A0A9Q3CF79"/>
<gene>
    <name evidence="1" type="ORF">O181_021603</name>
</gene>
<proteinExistence type="predicted"/>
<comment type="caution">
    <text evidence="1">The sequence shown here is derived from an EMBL/GenBank/DDBJ whole genome shotgun (WGS) entry which is preliminary data.</text>
</comment>
<reference evidence="1" key="1">
    <citation type="submission" date="2021-03" db="EMBL/GenBank/DDBJ databases">
        <title>Draft genome sequence of rust myrtle Austropuccinia psidii MF-1, a brazilian biotype.</title>
        <authorList>
            <person name="Quecine M.C."/>
            <person name="Pachon D.M.R."/>
            <person name="Bonatelli M.L."/>
            <person name="Correr F.H."/>
            <person name="Franceschini L.M."/>
            <person name="Leite T.F."/>
            <person name="Margarido G.R.A."/>
            <person name="Almeida C.A."/>
            <person name="Ferrarezi J.A."/>
            <person name="Labate C.A."/>
        </authorList>
    </citation>
    <scope>NUCLEOTIDE SEQUENCE</scope>
    <source>
        <strain evidence="1">MF-1</strain>
    </source>
</reference>
<dbReference type="Proteomes" id="UP000765509">
    <property type="component" value="Unassembled WGS sequence"/>
</dbReference>
<evidence type="ECO:0000313" key="1">
    <source>
        <dbReference type="EMBL" id="MBW0481888.1"/>
    </source>
</evidence>
<dbReference type="EMBL" id="AVOT02006557">
    <property type="protein sequence ID" value="MBW0481888.1"/>
    <property type="molecule type" value="Genomic_DNA"/>
</dbReference>